<dbReference type="Proteomes" id="UP000095347">
    <property type="component" value="Unassembled WGS sequence"/>
</dbReference>
<protein>
    <submittedName>
        <fullName evidence="1">Uncharacterized protein</fullName>
    </submittedName>
</protein>
<evidence type="ECO:0000313" key="2">
    <source>
        <dbReference type="Proteomes" id="UP000095347"/>
    </source>
</evidence>
<proteinExistence type="predicted"/>
<organism evidence="1 2">
    <name type="scientific">Magnetovibrio blakemorei</name>
    <dbReference type="NCBI Taxonomy" id="28181"/>
    <lineage>
        <taxon>Bacteria</taxon>
        <taxon>Pseudomonadati</taxon>
        <taxon>Pseudomonadota</taxon>
        <taxon>Alphaproteobacteria</taxon>
        <taxon>Rhodospirillales</taxon>
        <taxon>Magnetovibrionaceae</taxon>
        <taxon>Magnetovibrio</taxon>
    </lineage>
</organism>
<sequence length="147" mass="16780">MLKFKFSDQKPATAIERRQRSPMDIFIETIELQTQAVKAEQSGKPLLIKKQRYAKVDGQSQKVEKEIKVRPWWWSSVDENGKTSFNITMRYGSQIIAIEDKPTIVAGPDLNAVEKTLVLLLDAAKKNDEQLVKAVNAAKQRSRRNPK</sequence>
<keyword evidence="2" id="KW-1185">Reference proteome</keyword>
<name>A0A1E5Q478_9PROT</name>
<gene>
    <name evidence="1" type="ORF">BEN30_15850</name>
</gene>
<reference evidence="2" key="1">
    <citation type="submission" date="2016-07" db="EMBL/GenBank/DDBJ databases">
        <authorList>
            <person name="Florea S."/>
            <person name="Webb J.S."/>
            <person name="Jaromczyk J."/>
            <person name="Schardl C.L."/>
        </authorList>
    </citation>
    <scope>NUCLEOTIDE SEQUENCE [LARGE SCALE GENOMIC DNA]</scope>
    <source>
        <strain evidence="2">MV-1</strain>
    </source>
</reference>
<comment type="caution">
    <text evidence="1">The sequence shown here is derived from an EMBL/GenBank/DDBJ whole genome shotgun (WGS) entry which is preliminary data.</text>
</comment>
<dbReference type="RefSeq" id="WP_069959064.1">
    <property type="nucleotide sequence ID" value="NZ_MCGG01000057.1"/>
</dbReference>
<accession>A0A1E5Q478</accession>
<dbReference type="OrthoDB" id="7347353at2"/>
<dbReference type="AlphaFoldDB" id="A0A1E5Q478"/>
<dbReference type="EMBL" id="MCGG01000057">
    <property type="protein sequence ID" value="OEJ64941.1"/>
    <property type="molecule type" value="Genomic_DNA"/>
</dbReference>
<evidence type="ECO:0000313" key="1">
    <source>
        <dbReference type="EMBL" id="OEJ64941.1"/>
    </source>
</evidence>